<evidence type="ECO:0000256" key="1">
    <source>
        <dbReference type="ARBA" id="ARBA00009013"/>
    </source>
</evidence>
<evidence type="ECO:0000313" key="4">
    <source>
        <dbReference type="EMBL" id="SEF68639.1"/>
    </source>
</evidence>
<dbReference type="EMBL" id="FNUV01000003">
    <property type="protein sequence ID" value="SEF68639.1"/>
    <property type="molecule type" value="Genomic_DNA"/>
</dbReference>
<dbReference type="InterPro" id="IPR036513">
    <property type="entry name" value="STAS_dom_sf"/>
</dbReference>
<dbReference type="GeneID" id="32572925"/>
<sequence length="101" mass="11542">MNAIIRKEGDNRVTLILDGRLDASVASHIAKEVEPLFDYSDCEIVIDCSQLDYISSSGLRLLMIINQRCRANHCELYIMGLQERVLDVFQTTGFVNLFQFK</sequence>
<dbReference type="CDD" id="cd07043">
    <property type="entry name" value="STAS_anti-anti-sigma_factors"/>
    <property type="match status" value="1"/>
</dbReference>
<evidence type="ECO:0000313" key="5">
    <source>
        <dbReference type="Proteomes" id="UP000236735"/>
    </source>
</evidence>
<gene>
    <name evidence="4" type="ORF">SAMN05216354_1173</name>
</gene>
<evidence type="ECO:0000256" key="2">
    <source>
        <dbReference type="RuleBase" id="RU003749"/>
    </source>
</evidence>
<dbReference type="PROSITE" id="PS50801">
    <property type="entry name" value="STAS"/>
    <property type="match status" value="1"/>
</dbReference>
<name>A0A1H5U0V3_XYLRU</name>
<comment type="similarity">
    <text evidence="1 2">Belongs to the anti-sigma-factor antagonist family.</text>
</comment>
<dbReference type="PANTHER" id="PTHR33495">
    <property type="entry name" value="ANTI-SIGMA FACTOR ANTAGONIST TM_1081-RELATED-RELATED"/>
    <property type="match status" value="1"/>
</dbReference>
<feature type="domain" description="STAS" evidence="3">
    <location>
        <begin position="2"/>
        <end position="101"/>
    </location>
</feature>
<evidence type="ECO:0000259" key="3">
    <source>
        <dbReference type="PROSITE" id="PS50801"/>
    </source>
</evidence>
<dbReference type="Proteomes" id="UP000236735">
    <property type="component" value="Unassembled WGS sequence"/>
</dbReference>
<dbReference type="Gene3D" id="3.30.750.24">
    <property type="entry name" value="STAS domain"/>
    <property type="match status" value="1"/>
</dbReference>
<proteinExistence type="inferred from homology"/>
<dbReference type="SUPFAM" id="SSF52091">
    <property type="entry name" value="SpoIIaa-like"/>
    <property type="match status" value="1"/>
</dbReference>
<dbReference type="GO" id="GO:0043856">
    <property type="term" value="F:anti-sigma factor antagonist activity"/>
    <property type="evidence" value="ECO:0007669"/>
    <property type="project" value="InterPro"/>
</dbReference>
<dbReference type="AlphaFoldDB" id="A0A1H5U0V3"/>
<dbReference type="InterPro" id="IPR003658">
    <property type="entry name" value="Anti-sigma_ant"/>
</dbReference>
<dbReference type="PANTHER" id="PTHR33495:SF14">
    <property type="entry name" value="ANTI-SIGMA FACTOR ANTAGONIST"/>
    <property type="match status" value="1"/>
</dbReference>
<dbReference type="InterPro" id="IPR002645">
    <property type="entry name" value="STAS_dom"/>
</dbReference>
<dbReference type="NCBIfam" id="TIGR00377">
    <property type="entry name" value="ant_ant_sig"/>
    <property type="match status" value="1"/>
</dbReference>
<dbReference type="Pfam" id="PF01740">
    <property type="entry name" value="STAS"/>
    <property type="match status" value="1"/>
</dbReference>
<accession>A0A1H5U0V3</accession>
<reference evidence="4 5" key="1">
    <citation type="submission" date="2016-10" db="EMBL/GenBank/DDBJ databases">
        <authorList>
            <person name="de Groot N.N."/>
        </authorList>
    </citation>
    <scope>NUCLEOTIDE SEQUENCE [LARGE SCALE GENOMIC DNA]</scope>
    <source>
        <strain evidence="4 5">AR32</strain>
    </source>
</reference>
<protein>
    <recommendedName>
        <fullName evidence="2">Anti-sigma factor antagonist</fullName>
    </recommendedName>
</protein>
<dbReference type="RefSeq" id="WP_051949815.1">
    <property type="nucleotide sequence ID" value="NZ_FNUV01000003.1"/>
</dbReference>
<organism evidence="4 5">
    <name type="scientific">Xylanibacter ruminicola</name>
    <name type="common">Prevotella ruminicola</name>
    <dbReference type="NCBI Taxonomy" id="839"/>
    <lineage>
        <taxon>Bacteria</taxon>
        <taxon>Pseudomonadati</taxon>
        <taxon>Bacteroidota</taxon>
        <taxon>Bacteroidia</taxon>
        <taxon>Bacteroidales</taxon>
        <taxon>Prevotellaceae</taxon>
        <taxon>Xylanibacter</taxon>
    </lineage>
</organism>